<dbReference type="OrthoDB" id="893325at2"/>
<evidence type="ECO:0008006" key="4">
    <source>
        <dbReference type="Google" id="ProtNLM"/>
    </source>
</evidence>
<accession>A0A2K9PQ87</accession>
<name>A0A2K9PQ87_9FLAO</name>
<reference evidence="2 3" key="1">
    <citation type="submission" date="2018-01" db="EMBL/GenBank/DDBJ databases">
        <title>Complete genome sequence of Flavivirga eckloniae ECD14 isolated from seaweed Ecklonia cava.</title>
        <authorList>
            <person name="Lee J.H."/>
            <person name="Baik K.S."/>
            <person name="Seong C.N."/>
        </authorList>
    </citation>
    <scope>NUCLEOTIDE SEQUENCE [LARGE SCALE GENOMIC DNA]</scope>
    <source>
        <strain evidence="2 3">ECD14</strain>
    </source>
</reference>
<protein>
    <recommendedName>
        <fullName evidence="4">Outer membrane protein beta-barrel domain-containing protein</fullName>
    </recommendedName>
</protein>
<dbReference type="KEGG" id="fek:C1H87_11200"/>
<sequence length="192" mass="21391">MRIKRPIYILLCLSLYSSYTYAQSENTSRSFRALIDFTGEFGGDAVAEVYYTDGDVKSVHAGQGVSIGIGGEFTVPKMQKLKFRGWIGYKILTVRASNADMALTRVPINLTANWMITNNIRIGTGLAMQTGIKFDADGLGDNINFNNASGLMFELAWRWIGLRYTLMEYKDGFEETYNANALGLSVSFVFPN</sequence>
<dbReference type="AlphaFoldDB" id="A0A2K9PQ87"/>
<keyword evidence="3" id="KW-1185">Reference proteome</keyword>
<feature type="chain" id="PRO_5014947153" description="Outer membrane protein beta-barrel domain-containing protein" evidence="1">
    <location>
        <begin position="23"/>
        <end position="192"/>
    </location>
</feature>
<keyword evidence="1" id="KW-0732">Signal</keyword>
<evidence type="ECO:0000313" key="2">
    <source>
        <dbReference type="EMBL" id="AUP79240.1"/>
    </source>
</evidence>
<gene>
    <name evidence="2" type="ORF">C1H87_11200</name>
</gene>
<dbReference type="RefSeq" id="WP_102755895.1">
    <property type="nucleotide sequence ID" value="NZ_CP025791.1"/>
</dbReference>
<evidence type="ECO:0000256" key="1">
    <source>
        <dbReference type="SAM" id="SignalP"/>
    </source>
</evidence>
<dbReference type="Proteomes" id="UP000235826">
    <property type="component" value="Chromosome"/>
</dbReference>
<proteinExistence type="predicted"/>
<dbReference type="EMBL" id="CP025791">
    <property type="protein sequence ID" value="AUP79240.1"/>
    <property type="molecule type" value="Genomic_DNA"/>
</dbReference>
<feature type="signal peptide" evidence="1">
    <location>
        <begin position="1"/>
        <end position="22"/>
    </location>
</feature>
<evidence type="ECO:0000313" key="3">
    <source>
        <dbReference type="Proteomes" id="UP000235826"/>
    </source>
</evidence>
<organism evidence="2 3">
    <name type="scientific">Flavivirga eckloniae</name>
    <dbReference type="NCBI Taxonomy" id="1803846"/>
    <lineage>
        <taxon>Bacteria</taxon>
        <taxon>Pseudomonadati</taxon>
        <taxon>Bacteroidota</taxon>
        <taxon>Flavobacteriia</taxon>
        <taxon>Flavobacteriales</taxon>
        <taxon>Flavobacteriaceae</taxon>
        <taxon>Flavivirga</taxon>
    </lineage>
</organism>